<dbReference type="InterPro" id="IPR007570">
    <property type="entry name" value="Uncharacterised_Ycf23"/>
</dbReference>
<name>A0A1C9CAF4_9FLOR</name>
<sequence length="270" mass="29853">MLLFSNIRDKINKKQALKVVIGLNNFNVSKIIQKVKAAEIAKATYVDVAANSIILHEIRKKSSIPICVSSIDFSELYRCFQAGADLLEIGNFNVFYKKDIMLSAQQIISLADKLIKKAPNATICVTVPCYVSLAKQVDIAKRLEKLGVYMIQTEGYSNTGKLPLVRSLKNASLSLSSTYILSQNVQIPVISASKINPLSASTAILAGAYGVAIGSFLYDKDNLWNLTESIFSVVRSIEIYNNTLIDSKNISLCQNIICNYIVLDRIKVLY</sequence>
<evidence type="ECO:0000256" key="1">
    <source>
        <dbReference type="ARBA" id="ARBA00004474"/>
    </source>
</evidence>
<dbReference type="EMBL" id="KY083065">
    <property type="protein sequence ID" value="ARX95934.1"/>
    <property type="molecule type" value="Genomic_DNA"/>
</dbReference>
<accession>A0A1C9CAF4</accession>
<evidence type="ECO:0000256" key="2">
    <source>
        <dbReference type="ARBA" id="ARBA00009664"/>
    </source>
</evidence>
<organism evidence="5">
    <name type="scientific">Thorea hispida</name>
    <dbReference type="NCBI Taxonomy" id="202687"/>
    <lineage>
        <taxon>Eukaryota</taxon>
        <taxon>Rhodophyta</taxon>
        <taxon>Florideophyceae</taxon>
        <taxon>Nemaliophycidae</taxon>
        <taxon>Thoreales</taxon>
        <taxon>Thoreaceae</taxon>
        <taxon>Thorea</taxon>
    </lineage>
</organism>
<dbReference type="PANTHER" id="PTHR36895">
    <property type="match status" value="1"/>
</dbReference>
<keyword evidence="4 5" id="KW-0934">Plastid</keyword>
<gene>
    <name evidence="5" type="primary">ycf23</name>
    <name evidence="5" type="ORF">Thor_080</name>
</gene>
<dbReference type="RefSeq" id="YP_009296437.1">
    <property type="nucleotide sequence ID" value="NC_031171.1"/>
</dbReference>
<evidence type="ECO:0000313" key="6">
    <source>
        <dbReference type="EMBL" id="ARX95934.1"/>
    </source>
</evidence>
<dbReference type="SUPFAM" id="SSF110399">
    <property type="entry name" value="ThiG-like"/>
    <property type="match status" value="1"/>
</dbReference>
<protein>
    <recommendedName>
        <fullName evidence="3">Uncharacterized protein ycf23</fullName>
    </recommendedName>
</protein>
<evidence type="ECO:0000256" key="4">
    <source>
        <dbReference type="ARBA" id="ARBA00022640"/>
    </source>
</evidence>
<reference evidence="6" key="1">
    <citation type="submission" date="2016-11" db="EMBL/GenBank/DDBJ databases">
        <title>Complete Chloroplast Genome of Thorea hispida.</title>
        <authorList>
            <person name="Nan F."/>
            <person name="Xie S."/>
        </authorList>
    </citation>
    <scope>NUCLEOTIDE SEQUENCE</scope>
</reference>
<evidence type="ECO:0000256" key="3">
    <source>
        <dbReference type="ARBA" id="ARBA00021523"/>
    </source>
</evidence>
<dbReference type="AlphaFoldDB" id="A0A1C9CAF4"/>
<dbReference type="Pfam" id="PF04481">
    <property type="entry name" value="DUF561"/>
    <property type="match status" value="1"/>
</dbReference>
<keyword evidence="6" id="KW-0150">Chloroplast</keyword>
<dbReference type="EMBL" id="KX284714">
    <property type="protein sequence ID" value="AOM65372.1"/>
    <property type="molecule type" value="Genomic_DNA"/>
</dbReference>
<dbReference type="GO" id="GO:0009536">
    <property type="term" value="C:plastid"/>
    <property type="evidence" value="ECO:0007669"/>
    <property type="project" value="UniProtKB-SubCell"/>
</dbReference>
<geneLocation type="plastid" evidence="5"/>
<evidence type="ECO:0000313" key="5">
    <source>
        <dbReference type="EMBL" id="AOM65372.1"/>
    </source>
</evidence>
<dbReference type="PANTHER" id="PTHR36895:SF1">
    <property type="entry name" value="YCF23 PROTEIN"/>
    <property type="match status" value="1"/>
</dbReference>
<comment type="subcellular location">
    <subcellularLocation>
        <location evidence="1">Plastid</location>
    </subcellularLocation>
</comment>
<proteinExistence type="inferred from homology"/>
<dbReference type="GeneID" id="29072777"/>
<comment type="similarity">
    <text evidence="2">Belongs to the ycf23 family.</text>
</comment>
<reference evidence="5" key="2">
    <citation type="journal article" date="2018" name="PLoS ONE">
        <title>Plastid genome analysis of three Nemaliophycidae red algal species suggests environmental adaptation for iron limited habitats.</title>
        <authorList>
            <person name="Cho C.H."/>
            <person name="Choi J.W."/>
            <person name="Lam D.W."/>
            <person name="Kim K.M."/>
            <person name="Yoon H.S."/>
        </authorList>
    </citation>
    <scope>NUCLEOTIDE SEQUENCE</scope>
</reference>